<dbReference type="Gene3D" id="3.40.50.300">
    <property type="entry name" value="P-loop containing nucleotide triphosphate hydrolases"/>
    <property type="match status" value="1"/>
</dbReference>
<keyword evidence="2" id="KW-0342">GTP-binding</keyword>
<gene>
    <name evidence="3" type="primary">AVEN_240069_1</name>
    <name evidence="3" type="ORF">NPIL_134941</name>
</gene>
<evidence type="ECO:0000256" key="1">
    <source>
        <dbReference type="ARBA" id="ARBA00022741"/>
    </source>
</evidence>
<dbReference type="GO" id="GO:0022412">
    <property type="term" value="P:cellular process involved in reproduction in multicellular organism"/>
    <property type="evidence" value="ECO:0007669"/>
    <property type="project" value="UniProtKB-ARBA"/>
</dbReference>
<dbReference type="GO" id="GO:0001667">
    <property type="term" value="P:ameboidal-type cell migration"/>
    <property type="evidence" value="ECO:0007669"/>
    <property type="project" value="UniProtKB-ARBA"/>
</dbReference>
<proteinExistence type="predicted"/>
<dbReference type="GO" id="GO:0035006">
    <property type="term" value="P:melanization defense response"/>
    <property type="evidence" value="ECO:0007669"/>
    <property type="project" value="UniProtKB-ARBA"/>
</dbReference>
<dbReference type="EMBL" id="BMAW01065055">
    <property type="protein sequence ID" value="GFT48621.1"/>
    <property type="molecule type" value="Genomic_DNA"/>
</dbReference>
<accession>A0A8X6P6E4</accession>
<dbReference type="OrthoDB" id="6416196at2759"/>
<organism evidence="3 4">
    <name type="scientific">Nephila pilipes</name>
    <name type="common">Giant wood spider</name>
    <name type="synonym">Nephila maculata</name>
    <dbReference type="NCBI Taxonomy" id="299642"/>
    <lineage>
        <taxon>Eukaryota</taxon>
        <taxon>Metazoa</taxon>
        <taxon>Ecdysozoa</taxon>
        <taxon>Arthropoda</taxon>
        <taxon>Chelicerata</taxon>
        <taxon>Arachnida</taxon>
        <taxon>Araneae</taxon>
        <taxon>Araneomorphae</taxon>
        <taxon>Entelegynae</taxon>
        <taxon>Araneoidea</taxon>
        <taxon>Nephilidae</taxon>
        <taxon>Nephila</taxon>
    </lineage>
</organism>
<sequence length="222" mass="25019">MASAFPEDDEKEAILKLTGLSLATTSEENKKKIALSEDDEREEILKLAGLSQTTSWEEDEKKIVVVGNKGCGKSYLVQCFVTEDLLDPEYEISDIYRKRVVCNGMELNMVFRELPSSDSDLDIRARAYPGSVGVFLCFAINDRQSFLDIPKWHQEAKKYVPDAKMFVIGCKMDTRVNDGPVGRKEGKDMGRSVEATKYYECSAVNGHHVAEMCLIIEEKLRS</sequence>
<dbReference type="GO" id="GO:0005525">
    <property type="term" value="F:GTP binding"/>
    <property type="evidence" value="ECO:0007669"/>
    <property type="project" value="UniProtKB-KW"/>
</dbReference>
<dbReference type="SMART" id="SM00173">
    <property type="entry name" value="RAS"/>
    <property type="match status" value="1"/>
</dbReference>
<dbReference type="Pfam" id="PF00071">
    <property type="entry name" value="Ras"/>
    <property type="match status" value="1"/>
</dbReference>
<dbReference type="GO" id="GO:0035099">
    <property type="term" value="P:hemocyte migration"/>
    <property type="evidence" value="ECO:0007669"/>
    <property type="project" value="UniProtKB-ARBA"/>
</dbReference>
<evidence type="ECO:0000313" key="3">
    <source>
        <dbReference type="EMBL" id="GFT48621.1"/>
    </source>
</evidence>
<reference evidence="3" key="1">
    <citation type="submission" date="2020-08" db="EMBL/GenBank/DDBJ databases">
        <title>Multicomponent nature underlies the extraordinary mechanical properties of spider dragline silk.</title>
        <authorList>
            <person name="Kono N."/>
            <person name="Nakamura H."/>
            <person name="Mori M."/>
            <person name="Yoshida Y."/>
            <person name="Ohtoshi R."/>
            <person name="Malay A.D."/>
            <person name="Moran D.A.P."/>
            <person name="Tomita M."/>
            <person name="Numata K."/>
            <person name="Arakawa K."/>
        </authorList>
    </citation>
    <scope>NUCLEOTIDE SEQUENCE</scope>
</reference>
<dbReference type="PRINTS" id="PR00449">
    <property type="entry name" value="RASTRNSFRMNG"/>
</dbReference>
<keyword evidence="1" id="KW-0547">Nucleotide-binding</keyword>
<dbReference type="SUPFAM" id="SSF52540">
    <property type="entry name" value="P-loop containing nucleoside triphosphate hydrolases"/>
    <property type="match status" value="1"/>
</dbReference>
<name>A0A8X6P6E4_NEPPI</name>
<dbReference type="InterPro" id="IPR027417">
    <property type="entry name" value="P-loop_NTPase"/>
</dbReference>
<dbReference type="InterPro" id="IPR001806">
    <property type="entry name" value="Small_GTPase"/>
</dbReference>
<dbReference type="GO" id="GO:0003924">
    <property type="term" value="F:GTPase activity"/>
    <property type="evidence" value="ECO:0007669"/>
    <property type="project" value="InterPro"/>
</dbReference>
<dbReference type="InterPro" id="IPR003578">
    <property type="entry name" value="Small_GTPase_Rho"/>
</dbReference>
<protein>
    <submittedName>
        <fullName evidence="3">Uncharacterized protein</fullName>
    </submittedName>
</protein>
<dbReference type="GO" id="GO:0007264">
    <property type="term" value="P:small GTPase-mediated signal transduction"/>
    <property type="evidence" value="ECO:0007669"/>
    <property type="project" value="InterPro"/>
</dbReference>
<evidence type="ECO:0000313" key="4">
    <source>
        <dbReference type="Proteomes" id="UP000887013"/>
    </source>
</evidence>
<keyword evidence="4" id="KW-1185">Reference proteome</keyword>
<dbReference type="PROSITE" id="PS51419">
    <property type="entry name" value="RAB"/>
    <property type="match status" value="1"/>
</dbReference>
<dbReference type="AlphaFoldDB" id="A0A8X6P6E4"/>
<dbReference type="Proteomes" id="UP000887013">
    <property type="component" value="Unassembled WGS sequence"/>
</dbReference>
<dbReference type="SMART" id="SM00174">
    <property type="entry name" value="RHO"/>
    <property type="match status" value="1"/>
</dbReference>
<dbReference type="GO" id="GO:0003006">
    <property type="term" value="P:developmental process involved in reproduction"/>
    <property type="evidence" value="ECO:0007669"/>
    <property type="project" value="UniProtKB-ARBA"/>
</dbReference>
<dbReference type="SMART" id="SM00175">
    <property type="entry name" value="RAB"/>
    <property type="match status" value="1"/>
</dbReference>
<evidence type="ECO:0000256" key="2">
    <source>
        <dbReference type="ARBA" id="ARBA00023134"/>
    </source>
</evidence>
<comment type="caution">
    <text evidence="3">The sequence shown here is derived from an EMBL/GenBank/DDBJ whole genome shotgun (WGS) entry which is preliminary data.</text>
</comment>
<dbReference type="PANTHER" id="PTHR24072">
    <property type="entry name" value="RHO FAMILY GTPASE"/>
    <property type="match status" value="1"/>
</dbReference>